<dbReference type="RefSeq" id="WP_152828052.1">
    <property type="nucleotide sequence ID" value="NZ_WHUT02000010.1"/>
</dbReference>
<comment type="caution">
    <text evidence="1">The sequence shown here is derived from an EMBL/GenBank/DDBJ whole genome shotgun (WGS) entry which is preliminary data.</text>
</comment>
<gene>
    <name evidence="1" type="ORF">GEU84_016350</name>
</gene>
<organism evidence="1 2">
    <name type="scientific">Fertoeibacter niger</name>
    <dbReference type="NCBI Taxonomy" id="2656921"/>
    <lineage>
        <taxon>Bacteria</taxon>
        <taxon>Pseudomonadati</taxon>
        <taxon>Pseudomonadota</taxon>
        <taxon>Alphaproteobacteria</taxon>
        <taxon>Rhodobacterales</taxon>
        <taxon>Paracoccaceae</taxon>
        <taxon>Fertoeibacter</taxon>
    </lineage>
</organism>
<evidence type="ECO:0000313" key="1">
    <source>
        <dbReference type="EMBL" id="NUB45970.1"/>
    </source>
</evidence>
<dbReference type="SUPFAM" id="SSF53448">
    <property type="entry name" value="Nucleotide-diphospho-sugar transferases"/>
    <property type="match status" value="1"/>
</dbReference>
<sequence length="415" mass="46778">MNQTIHPKIIPQPQDVLRFLSSWDYRAEVFRITDRLVAENITEIEAIRTLCPGDEILVELVGYLARARRHVLALAKPLSLGVVFAVWKEVRRLQPNSETNPTGEDALRVTVAELDWLFRDTPHRWGLYIVDDDCPEDSLSVARAIVEAEALSNVHLMRLADALPAPDLPLSRLETAALSTKGGAIHLGMQQAARDGHDYVMYTDCDNSNHLGQAGLLLHELAGLGKKVALGDRRSTRILEWQTSRESESYGNYVIKRVQALLNFDLLLGDVTCPFKMFEREYLLGLLDQMDVFDFTVDFDIVGYVKTSGAAVAIVPVVSVDSDFETTWIALTNVRVWLQKLRGFVYVIQKYGLDHNPQAVQLVREKLWTAEQIRKVLEVSENGVFRDGQKLTIQEQLGMSLDEVTAWIGRALEQP</sequence>
<evidence type="ECO:0000313" key="2">
    <source>
        <dbReference type="Proteomes" id="UP000484076"/>
    </source>
</evidence>
<keyword evidence="2" id="KW-1185">Reference proteome</keyword>
<protein>
    <recommendedName>
        <fullName evidence="3">Glycosyltransferase</fullName>
    </recommendedName>
</protein>
<accession>A0A8X8H2L5</accession>
<evidence type="ECO:0008006" key="3">
    <source>
        <dbReference type="Google" id="ProtNLM"/>
    </source>
</evidence>
<dbReference type="Gene3D" id="3.90.550.10">
    <property type="entry name" value="Spore Coat Polysaccharide Biosynthesis Protein SpsA, Chain A"/>
    <property type="match status" value="1"/>
</dbReference>
<reference evidence="1" key="1">
    <citation type="submission" date="2020-05" db="EMBL/GenBank/DDBJ databases">
        <title>Fertoebacter nigrum gen. nov., sp. nov., a new member of the family Rhodobacteraceae.</title>
        <authorList>
            <person name="Szuroczki S."/>
            <person name="Abbaszade G."/>
            <person name="Buni D."/>
            <person name="Schumann P."/>
            <person name="Toth E."/>
        </authorList>
    </citation>
    <scope>NUCLEOTIDE SEQUENCE</scope>
    <source>
        <strain evidence="1">RG-N-1a</strain>
    </source>
</reference>
<dbReference type="InterPro" id="IPR029044">
    <property type="entry name" value="Nucleotide-diphossugar_trans"/>
</dbReference>
<proteinExistence type="predicted"/>
<name>A0A8X8H2L5_9RHOB</name>
<dbReference type="EMBL" id="WHUT02000010">
    <property type="protein sequence ID" value="NUB45970.1"/>
    <property type="molecule type" value="Genomic_DNA"/>
</dbReference>
<dbReference type="AlphaFoldDB" id="A0A8X8H2L5"/>
<dbReference type="Proteomes" id="UP000484076">
    <property type="component" value="Unassembled WGS sequence"/>
</dbReference>